<proteinExistence type="predicted"/>
<dbReference type="Pfam" id="PF01476">
    <property type="entry name" value="LysM"/>
    <property type="match status" value="1"/>
</dbReference>
<dbReference type="Proteomes" id="UP000683557">
    <property type="component" value="Chromosome"/>
</dbReference>
<feature type="domain" description="LysM" evidence="1">
    <location>
        <begin position="61"/>
        <end position="113"/>
    </location>
</feature>
<dbReference type="EMBL" id="CP076723">
    <property type="protein sequence ID" value="QWV94130.1"/>
    <property type="molecule type" value="Genomic_DNA"/>
</dbReference>
<organism evidence="2 3">
    <name type="scientific">Geomonas oryzisoli</name>
    <dbReference type="NCBI Taxonomy" id="2847992"/>
    <lineage>
        <taxon>Bacteria</taxon>
        <taxon>Pseudomonadati</taxon>
        <taxon>Thermodesulfobacteriota</taxon>
        <taxon>Desulfuromonadia</taxon>
        <taxon>Geobacterales</taxon>
        <taxon>Geobacteraceae</taxon>
        <taxon>Geomonas</taxon>
    </lineage>
</organism>
<protein>
    <submittedName>
        <fullName evidence="2">LysM peptidoglycan-binding domain-containing protein</fullName>
    </submittedName>
</protein>
<sequence>MLVSLDKKQLGLALILLGAFPLTSYSIDKKFEIEPAALAKKYPMPTPPPKTKAVPKTAGTVSYKVKPGDFLYRVLAREYGITGDRADAVARRVQSANHLADVRRLRVGTILLIPIDATEHAARPKSHRAVKVAAKPDRIAPPQVKGATMMFFKAPAAHPAGPQEPVAPPVTVQDAAQVWPQLVPNAPSSKAQLDYLSSAFSLSLDPQRYPVLAAQDGGTILVDSGASLPPLVKSLLQEKNPQLTVISERPDNPRAFYRALLTAARFYSFEEDFLVDFGTDCKVIVQADFKIEKSQDSLLRQDITLLKVPGKRPATPQALVRLLATHGFKLVETPSTAPIITGRPDDSVLYQIPEKDPRSIADALLEALGIRFQADKSIDLYAGDNNGVRLEIPVYRYFEKNGRRYVLARFQGNPLGESLTNLLEGKGYQVIQIQDHDDLQSLSDKLLNRMDVAGRYGEQELWSLWENGYGVRMPGVMLNDAKGGRIFITDRKVDPLVQELAKLNGYRQEIR</sequence>
<evidence type="ECO:0000313" key="2">
    <source>
        <dbReference type="EMBL" id="QWV94130.1"/>
    </source>
</evidence>
<keyword evidence="3" id="KW-1185">Reference proteome</keyword>
<evidence type="ECO:0000259" key="1">
    <source>
        <dbReference type="PROSITE" id="PS51782"/>
    </source>
</evidence>
<dbReference type="InterPro" id="IPR018392">
    <property type="entry name" value="LysM"/>
</dbReference>
<dbReference type="CDD" id="cd00118">
    <property type="entry name" value="LysM"/>
    <property type="match status" value="1"/>
</dbReference>
<dbReference type="PROSITE" id="PS51782">
    <property type="entry name" value="LYSM"/>
    <property type="match status" value="1"/>
</dbReference>
<accession>A0ABX8J708</accession>
<name>A0ABX8J708_9BACT</name>
<gene>
    <name evidence="2" type="ORF">KP004_02770</name>
</gene>
<reference evidence="2 3" key="1">
    <citation type="submission" date="2021-06" db="EMBL/GenBank/DDBJ databases">
        <title>Gemonas diversity in paddy soil.</title>
        <authorList>
            <person name="Liu G."/>
        </authorList>
    </citation>
    <scope>NUCLEOTIDE SEQUENCE [LARGE SCALE GENOMIC DNA]</scope>
    <source>
        <strain evidence="2 3">RG10</strain>
    </source>
</reference>
<dbReference type="RefSeq" id="WP_216800854.1">
    <property type="nucleotide sequence ID" value="NZ_CP076723.1"/>
</dbReference>
<evidence type="ECO:0000313" key="3">
    <source>
        <dbReference type="Proteomes" id="UP000683557"/>
    </source>
</evidence>
<dbReference type="SMART" id="SM00257">
    <property type="entry name" value="LysM"/>
    <property type="match status" value="1"/>
</dbReference>